<dbReference type="InterPro" id="IPR039538">
    <property type="entry name" value="BetI_C"/>
</dbReference>
<comment type="caution">
    <text evidence="7">The sequence shown here is derived from an EMBL/GenBank/DDBJ whole genome shotgun (WGS) entry which is preliminary data.</text>
</comment>
<name>A0A7X1F9B3_9SPHN</name>
<evidence type="ECO:0000256" key="2">
    <source>
        <dbReference type="ARBA" id="ARBA00023015"/>
    </source>
</evidence>
<dbReference type="InterPro" id="IPR001647">
    <property type="entry name" value="HTH_TetR"/>
</dbReference>
<dbReference type="PANTHER" id="PTHR30055">
    <property type="entry name" value="HTH-TYPE TRANSCRIPTIONAL REGULATOR RUTR"/>
    <property type="match status" value="1"/>
</dbReference>
<evidence type="ECO:0000313" key="7">
    <source>
        <dbReference type="EMBL" id="MBC2652781.1"/>
    </source>
</evidence>
<dbReference type="SUPFAM" id="SSF48498">
    <property type="entry name" value="Tetracyclin repressor-like, C-terminal domain"/>
    <property type="match status" value="1"/>
</dbReference>
<organism evidence="7 8">
    <name type="scientific">Novosphingobium aerophilum</name>
    <dbReference type="NCBI Taxonomy" id="2839843"/>
    <lineage>
        <taxon>Bacteria</taxon>
        <taxon>Pseudomonadati</taxon>
        <taxon>Pseudomonadota</taxon>
        <taxon>Alphaproteobacteria</taxon>
        <taxon>Sphingomonadales</taxon>
        <taxon>Sphingomonadaceae</taxon>
        <taxon>Novosphingobium</taxon>
    </lineage>
</organism>
<dbReference type="PANTHER" id="PTHR30055:SF234">
    <property type="entry name" value="HTH-TYPE TRANSCRIPTIONAL REGULATOR BETI"/>
    <property type="match status" value="1"/>
</dbReference>
<dbReference type="RefSeq" id="WP_185684173.1">
    <property type="nucleotide sequence ID" value="NZ_JACLAU010000026.1"/>
</dbReference>
<dbReference type="Pfam" id="PF00440">
    <property type="entry name" value="TetR_N"/>
    <property type="match status" value="1"/>
</dbReference>
<feature type="domain" description="HTH tetR-type" evidence="6">
    <location>
        <begin position="2"/>
        <end position="62"/>
    </location>
</feature>
<dbReference type="Gene3D" id="1.10.357.10">
    <property type="entry name" value="Tetracycline Repressor, domain 2"/>
    <property type="match status" value="1"/>
</dbReference>
<keyword evidence="8" id="KW-1185">Reference proteome</keyword>
<evidence type="ECO:0000313" key="8">
    <source>
        <dbReference type="Proteomes" id="UP000520156"/>
    </source>
</evidence>
<keyword evidence="3 5" id="KW-0238">DNA-binding</keyword>
<dbReference type="EMBL" id="JACLAU010000026">
    <property type="protein sequence ID" value="MBC2652781.1"/>
    <property type="molecule type" value="Genomic_DNA"/>
</dbReference>
<dbReference type="SUPFAM" id="SSF46689">
    <property type="entry name" value="Homeodomain-like"/>
    <property type="match status" value="1"/>
</dbReference>
<evidence type="ECO:0000259" key="6">
    <source>
        <dbReference type="PROSITE" id="PS50977"/>
    </source>
</evidence>
<dbReference type="GO" id="GO:0000976">
    <property type="term" value="F:transcription cis-regulatory region binding"/>
    <property type="evidence" value="ECO:0007669"/>
    <property type="project" value="TreeGrafter"/>
</dbReference>
<evidence type="ECO:0000256" key="3">
    <source>
        <dbReference type="ARBA" id="ARBA00023125"/>
    </source>
</evidence>
<keyword evidence="4" id="KW-0804">Transcription</keyword>
<protein>
    <submittedName>
        <fullName evidence="7">Transcriptional regulator BetI</fullName>
    </submittedName>
</protein>
<dbReference type="AlphaFoldDB" id="A0A7X1F9B3"/>
<evidence type="ECO:0000256" key="4">
    <source>
        <dbReference type="ARBA" id="ARBA00023163"/>
    </source>
</evidence>
<evidence type="ECO:0000256" key="1">
    <source>
        <dbReference type="ARBA" id="ARBA00022491"/>
    </source>
</evidence>
<keyword evidence="1" id="KW-0678">Repressor</keyword>
<sequence>MAARRAAIISATLDSISEQGFASTTIKVVASRAGITGGLVIHYFGGREGLMEAVFRSMLKTLSERMILRLREATTARQRLQAIIDCNLDPQEFDNMREGNAWLAFWGQVRYVACLRRIQRIYQKRLLSNLRHELRCLIDADNVQCAAVMVAAMIDGIWLRAALSDWTELSSSAARSMVRSLVASITDQHQANITLNI</sequence>
<dbReference type="NCBIfam" id="NF001978">
    <property type="entry name" value="PRK00767.1"/>
    <property type="match status" value="1"/>
</dbReference>
<dbReference type="InterPro" id="IPR036271">
    <property type="entry name" value="Tet_transcr_reg_TetR-rel_C_sf"/>
</dbReference>
<dbReference type="PRINTS" id="PR00455">
    <property type="entry name" value="HTHTETR"/>
</dbReference>
<dbReference type="InterPro" id="IPR009057">
    <property type="entry name" value="Homeodomain-like_sf"/>
</dbReference>
<feature type="DNA-binding region" description="H-T-H motif" evidence="5">
    <location>
        <begin position="25"/>
        <end position="44"/>
    </location>
</feature>
<dbReference type="InterPro" id="IPR050109">
    <property type="entry name" value="HTH-type_TetR-like_transc_reg"/>
</dbReference>
<evidence type="ECO:0000256" key="5">
    <source>
        <dbReference type="PROSITE-ProRule" id="PRU00335"/>
    </source>
</evidence>
<accession>A0A7X1F9B3</accession>
<gene>
    <name evidence="7" type="primary">betI</name>
    <name evidence="7" type="ORF">H7F49_13850</name>
</gene>
<dbReference type="GO" id="GO:0003700">
    <property type="term" value="F:DNA-binding transcription factor activity"/>
    <property type="evidence" value="ECO:0007669"/>
    <property type="project" value="TreeGrafter"/>
</dbReference>
<reference evidence="7 8" key="1">
    <citation type="submission" date="2020-08" db="EMBL/GenBank/DDBJ databases">
        <title>The genome sequence of Novosphingobium flavum 4Y4.</title>
        <authorList>
            <person name="Liu Y."/>
        </authorList>
    </citation>
    <scope>NUCLEOTIDE SEQUENCE [LARGE SCALE GENOMIC DNA]</scope>
    <source>
        <strain evidence="7 8">4Y4</strain>
    </source>
</reference>
<dbReference type="Pfam" id="PF13977">
    <property type="entry name" value="TetR_C_6"/>
    <property type="match status" value="1"/>
</dbReference>
<proteinExistence type="predicted"/>
<dbReference type="Proteomes" id="UP000520156">
    <property type="component" value="Unassembled WGS sequence"/>
</dbReference>
<dbReference type="PROSITE" id="PS50977">
    <property type="entry name" value="HTH_TETR_2"/>
    <property type="match status" value="1"/>
</dbReference>
<keyword evidence="2" id="KW-0805">Transcription regulation</keyword>